<organism evidence="6 7">
    <name type="scientific">Streptomyces coryli</name>
    <dbReference type="NCBI Taxonomy" id="1128680"/>
    <lineage>
        <taxon>Bacteria</taxon>
        <taxon>Bacillati</taxon>
        <taxon>Actinomycetota</taxon>
        <taxon>Actinomycetes</taxon>
        <taxon>Kitasatosporales</taxon>
        <taxon>Streptomycetaceae</taxon>
        <taxon>Streptomyces</taxon>
    </lineage>
</organism>
<dbReference type="PANTHER" id="PTHR43537">
    <property type="entry name" value="TRANSCRIPTIONAL REGULATOR, GNTR FAMILY"/>
    <property type="match status" value="1"/>
</dbReference>
<dbReference type="PRINTS" id="PR00035">
    <property type="entry name" value="HTHGNTR"/>
</dbReference>
<dbReference type="SUPFAM" id="SSF46785">
    <property type="entry name" value="Winged helix' DNA-binding domain"/>
    <property type="match status" value="1"/>
</dbReference>
<evidence type="ECO:0000313" key="7">
    <source>
        <dbReference type="Proteomes" id="UP000481583"/>
    </source>
</evidence>
<dbReference type="InterPro" id="IPR011711">
    <property type="entry name" value="GntR_C"/>
</dbReference>
<dbReference type="SMART" id="SM00345">
    <property type="entry name" value="HTH_GNTR"/>
    <property type="match status" value="1"/>
</dbReference>
<sequence length="260" mass="28253">MIAVQRVGGTFVRRHRTMHEWAVDELVRRIVSGEAAPGDSLPVEEKLAAELGVSRGVLREAVKTVAGKGMLGIRPRTGTKVLPPAGWNYLDADVLRWQQEYETRRLLRETVELRRTVEPAAARLAAARRLPDDVKALLEAYERMVAAARRPDHEGYVEADAAFHRALLDATGNRLFGSLGRALDVALQHSFAISTETPGALEASLPRHLAVAEAIGRGDGAEAADAVLAIIESAEYEIAHSPALDPDPPAPPVRNRNPTH</sequence>
<dbReference type="InterPro" id="IPR000524">
    <property type="entry name" value="Tscrpt_reg_HTH_GntR"/>
</dbReference>
<dbReference type="AlphaFoldDB" id="A0A6G4UA57"/>
<dbReference type="Proteomes" id="UP000481583">
    <property type="component" value="Unassembled WGS sequence"/>
</dbReference>
<evidence type="ECO:0000313" key="6">
    <source>
        <dbReference type="EMBL" id="NGN69125.1"/>
    </source>
</evidence>
<keyword evidence="3" id="KW-0804">Transcription</keyword>
<proteinExistence type="predicted"/>
<dbReference type="SMART" id="SM00895">
    <property type="entry name" value="FCD"/>
    <property type="match status" value="1"/>
</dbReference>
<protein>
    <submittedName>
        <fullName evidence="6">FadR family transcriptional regulator</fullName>
    </submittedName>
</protein>
<dbReference type="SUPFAM" id="SSF48008">
    <property type="entry name" value="GntR ligand-binding domain-like"/>
    <property type="match status" value="1"/>
</dbReference>
<accession>A0A6G4UA57</accession>
<feature type="region of interest" description="Disordered" evidence="4">
    <location>
        <begin position="241"/>
        <end position="260"/>
    </location>
</feature>
<evidence type="ECO:0000259" key="5">
    <source>
        <dbReference type="PROSITE" id="PS50949"/>
    </source>
</evidence>
<feature type="domain" description="HTH gntR-type" evidence="5">
    <location>
        <begin position="16"/>
        <end position="84"/>
    </location>
</feature>
<dbReference type="InterPro" id="IPR036388">
    <property type="entry name" value="WH-like_DNA-bd_sf"/>
</dbReference>
<evidence type="ECO:0000256" key="3">
    <source>
        <dbReference type="ARBA" id="ARBA00023163"/>
    </source>
</evidence>
<reference evidence="6 7" key="1">
    <citation type="submission" date="2020-02" db="EMBL/GenBank/DDBJ databases">
        <title>Whole-genome analyses of novel actinobacteria.</title>
        <authorList>
            <person name="Sahin N."/>
        </authorList>
    </citation>
    <scope>NUCLEOTIDE SEQUENCE [LARGE SCALE GENOMIC DNA]</scope>
    <source>
        <strain evidence="6 7">A7024</strain>
    </source>
</reference>
<gene>
    <name evidence="6" type="ORF">G5C51_35210</name>
</gene>
<dbReference type="EMBL" id="JAAKZV010000260">
    <property type="protein sequence ID" value="NGN69125.1"/>
    <property type="molecule type" value="Genomic_DNA"/>
</dbReference>
<dbReference type="InterPro" id="IPR036390">
    <property type="entry name" value="WH_DNA-bd_sf"/>
</dbReference>
<dbReference type="Gene3D" id="1.20.120.530">
    <property type="entry name" value="GntR ligand-binding domain-like"/>
    <property type="match status" value="1"/>
</dbReference>
<dbReference type="InterPro" id="IPR008920">
    <property type="entry name" value="TF_FadR/GntR_C"/>
</dbReference>
<evidence type="ECO:0000256" key="1">
    <source>
        <dbReference type="ARBA" id="ARBA00023015"/>
    </source>
</evidence>
<dbReference type="GO" id="GO:0003700">
    <property type="term" value="F:DNA-binding transcription factor activity"/>
    <property type="evidence" value="ECO:0007669"/>
    <property type="project" value="InterPro"/>
</dbReference>
<dbReference type="Gene3D" id="1.10.10.10">
    <property type="entry name" value="Winged helix-like DNA-binding domain superfamily/Winged helix DNA-binding domain"/>
    <property type="match status" value="1"/>
</dbReference>
<comment type="caution">
    <text evidence="6">The sequence shown here is derived from an EMBL/GenBank/DDBJ whole genome shotgun (WGS) entry which is preliminary data.</text>
</comment>
<dbReference type="CDD" id="cd07377">
    <property type="entry name" value="WHTH_GntR"/>
    <property type="match status" value="1"/>
</dbReference>
<dbReference type="Pfam" id="PF00392">
    <property type="entry name" value="GntR"/>
    <property type="match status" value="1"/>
</dbReference>
<evidence type="ECO:0000256" key="2">
    <source>
        <dbReference type="ARBA" id="ARBA00023125"/>
    </source>
</evidence>
<dbReference type="PROSITE" id="PS50949">
    <property type="entry name" value="HTH_GNTR"/>
    <property type="match status" value="1"/>
</dbReference>
<dbReference type="GO" id="GO:0003677">
    <property type="term" value="F:DNA binding"/>
    <property type="evidence" value="ECO:0007669"/>
    <property type="project" value="UniProtKB-KW"/>
</dbReference>
<keyword evidence="1" id="KW-0805">Transcription regulation</keyword>
<dbReference type="PANTHER" id="PTHR43537:SF44">
    <property type="entry name" value="GNTR FAMILY REGULATORY PROTEIN"/>
    <property type="match status" value="1"/>
</dbReference>
<name>A0A6G4UA57_9ACTN</name>
<keyword evidence="2" id="KW-0238">DNA-binding</keyword>
<dbReference type="Pfam" id="PF07729">
    <property type="entry name" value="FCD"/>
    <property type="match status" value="1"/>
</dbReference>
<keyword evidence="7" id="KW-1185">Reference proteome</keyword>
<evidence type="ECO:0000256" key="4">
    <source>
        <dbReference type="SAM" id="MobiDB-lite"/>
    </source>
</evidence>